<dbReference type="SUPFAM" id="SSF63748">
    <property type="entry name" value="Tudor/PWWP/MBT"/>
    <property type="match status" value="2"/>
</dbReference>
<dbReference type="Pfam" id="PF00567">
    <property type="entry name" value="TUDOR"/>
    <property type="match status" value="1"/>
</dbReference>
<evidence type="ECO:0000256" key="9">
    <source>
        <dbReference type="SAM" id="Phobius"/>
    </source>
</evidence>
<dbReference type="PROSITE" id="PS51203">
    <property type="entry name" value="CS"/>
    <property type="match status" value="1"/>
</dbReference>
<evidence type="ECO:0000256" key="1">
    <source>
        <dbReference type="ARBA" id="ARBA00012552"/>
    </source>
</evidence>
<feature type="domain" description="CS" evidence="10">
    <location>
        <begin position="1245"/>
        <end position="1331"/>
    </location>
</feature>
<protein>
    <recommendedName>
        <fullName evidence="1">RNA helicase</fullName>
        <ecNumber evidence="1">3.6.4.13</ecNumber>
    </recommendedName>
</protein>
<dbReference type="GO" id="GO:0003724">
    <property type="term" value="F:RNA helicase activity"/>
    <property type="evidence" value="ECO:0007669"/>
    <property type="project" value="UniProtKB-EC"/>
</dbReference>
<feature type="region of interest" description="Disordered" evidence="8">
    <location>
        <begin position="53"/>
        <end position="83"/>
    </location>
</feature>
<evidence type="ECO:0000256" key="8">
    <source>
        <dbReference type="SAM" id="MobiDB-lite"/>
    </source>
</evidence>
<comment type="caution">
    <text evidence="11">The sequence shown here is derived from an EMBL/GenBank/DDBJ whole genome shotgun (WGS) entry which is preliminary data.</text>
</comment>
<dbReference type="GO" id="GO:0042078">
    <property type="term" value="P:germ-line stem cell division"/>
    <property type="evidence" value="ECO:0007669"/>
    <property type="project" value="TreeGrafter"/>
</dbReference>
<evidence type="ECO:0000256" key="5">
    <source>
        <dbReference type="ARBA" id="ARBA00022806"/>
    </source>
</evidence>
<sequence length="1427" mass="159683">MLEIFILKVENPSCLWGRVVCGADGSVETTEHYTTLQAQMNLFYQDVTKDPHQLKPTSLEEGQPQHTSRCETEKGSHMSVHPTKSENHCLEQCTILLRVGAQEQQEAALALTVIRRGPRGPQHRSTPEYVGAFIIQWGVFVILIAVYVVYWAVKKSWCRAVVRSVITDPTCCRAFCFLVDHGEMIVVSLDKIRVSSQKFLQLPFWVRRFHLARIQPITLRVSVLTEKVELEPSRQWDYSATLYLHNLLRASTQTEAVLHELESDSTSIELYLTISNIKICVNDDLVANRFACYSSSGLDACDRFPLMLSPSILTQTASKCSDKQMEENQHSPSEHGGSSESPGASEAGDWLTTPSLSQSQIPELVSCEEGSRSEDTKEPMFFNNQTKHGPKASGAESDSSEETDFSLASALTKSLGLFRFLKFLNPGRGNQLEDKEQSQEGDVRPEARCRDDDAGSPQVEQNDDLNNRQPETTELSETGTEQEQDAASIVSETNLQSKTGDVSRSILVGSPGHVEASDLSTSVQCGVRCEEDRVCSRWVKCLSQGYRGGGEAIEPVLVQKNYRTLSPADCYSWPAIARGCNTFVISQNADQPLGYLIPLLTHIFLNSLLLSHLSSSGPIAVLLCPGWEKAQMIYNLLEESKVSQTLHPIIVLVGIGKDEAKALKFPKNCLLLVTTPFTLVRLLSCHCFLFLRLYHLVLDEADQLFTFAPDEMATILQHFQKVTSSEEKTSCPRQLVAVAKRWTSPMEDLISNHMPDPSIVITVPEEAALYGNIQQVILMTVESNKISALLGVLDFSPEVGQKTLIVANSAEEVEDVFKAVGNKSAFCLKIHKGLLDQLDFVIQQWRKNIGPGTHVILVSTSECLKSLGIRDAACVVHYGFPPSPKVFGYRLFCMAENFRNLPKQDQTDGGSPVSRSVLLISERNARHVVGVLRYLERTDAPLPPVLFSFAEGVHVAREDQKTDRPFCSYLKSFGFCRDRSVCPDRHRINPQSDQSALPSSGVIEVLPLYIKTASVFYGRLVRQNDKEFDKMASEMMSYYADKKPGAKELLEGALYAVQEDEIFHRVKILALPDHGQSIFYKVLVQFIDIGKESDVKSHQILELPPQFHSLPHQAVEMVVCRVKPADAEIEWHPKVTRAISQKIRGLQHRARAVLCLGNTVFVDPMVRVTQMPGTKTFINEYNVQTEILKTGMGVSNPEHLDFFRAASLFVGPSGPTADLWTSGEPDGDEQVVSRDETVCNDLSKSLYPQVVWYQTCDSVIVTVKLMNPEGQRCDFYTDRVVYSGSVNGRSYRADLELHQNIEADICHWEMKSNQPVLKLVKQQQGHWERLIRSKNIFVSYDMDHVDDDEEKSSSCVFVENTGEDCCYLNSESGSDIADEQILKDSFSFIHFILCQHSFRNVAKYNKVAELATIIIAKDHLVSTPEHI</sequence>
<dbReference type="CDD" id="cd20435">
    <property type="entry name" value="Tudor_TDRD12_rpt2"/>
    <property type="match status" value="1"/>
</dbReference>
<reference evidence="11 12" key="1">
    <citation type="journal article" date="2018" name="G3 (Bethesda)">
        <title>A High-Quality Reference Genome for the Invasive Mosquitofish Gambusia affinis Using a Chicago Library.</title>
        <authorList>
            <person name="Hoffberg S.L."/>
            <person name="Troendle N.J."/>
            <person name="Glenn T.C."/>
            <person name="Mahmud O."/>
            <person name="Louha S."/>
            <person name="Chalopin D."/>
            <person name="Bennetzen J.L."/>
            <person name="Mauricio R."/>
        </authorList>
    </citation>
    <scope>NUCLEOTIDE SEQUENCE [LARGE SCALE GENOMIC DNA]</scope>
    <source>
        <strain evidence="11">NE01/NJP1002.9</strain>
        <tissue evidence="11">Muscle</tissue>
    </source>
</reference>
<evidence type="ECO:0000256" key="6">
    <source>
        <dbReference type="ARBA" id="ARBA00022840"/>
    </source>
</evidence>
<dbReference type="GO" id="GO:0016787">
    <property type="term" value="F:hydrolase activity"/>
    <property type="evidence" value="ECO:0007669"/>
    <property type="project" value="UniProtKB-KW"/>
</dbReference>
<evidence type="ECO:0000313" key="11">
    <source>
        <dbReference type="EMBL" id="PWA19901.1"/>
    </source>
</evidence>
<dbReference type="GO" id="GO:0005524">
    <property type="term" value="F:ATP binding"/>
    <property type="evidence" value="ECO:0007669"/>
    <property type="project" value="UniProtKB-KW"/>
</dbReference>
<keyword evidence="12" id="KW-1185">Reference proteome</keyword>
<evidence type="ECO:0000256" key="4">
    <source>
        <dbReference type="ARBA" id="ARBA00022801"/>
    </source>
</evidence>
<keyword evidence="9" id="KW-0812">Transmembrane</keyword>
<feature type="compositionally biased region" description="Basic and acidic residues" evidence="8">
    <location>
        <begin position="431"/>
        <end position="453"/>
    </location>
</feature>
<organism evidence="11 12">
    <name type="scientific">Gambusia affinis</name>
    <name type="common">Western mosquitofish</name>
    <name type="synonym">Heterandria affinis</name>
    <dbReference type="NCBI Taxonomy" id="33528"/>
    <lineage>
        <taxon>Eukaryota</taxon>
        <taxon>Metazoa</taxon>
        <taxon>Chordata</taxon>
        <taxon>Craniata</taxon>
        <taxon>Vertebrata</taxon>
        <taxon>Euteleostomi</taxon>
        <taxon>Actinopterygii</taxon>
        <taxon>Neopterygii</taxon>
        <taxon>Teleostei</taxon>
        <taxon>Neoteleostei</taxon>
        <taxon>Acanthomorphata</taxon>
        <taxon>Ovalentaria</taxon>
        <taxon>Atherinomorphae</taxon>
        <taxon>Cyprinodontiformes</taxon>
        <taxon>Poeciliidae</taxon>
        <taxon>Poeciliinae</taxon>
        <taxon>Gambusia</taxon>
    </lineage>
</organism>
<dbReference type="InterPro" id="IPR007052">
    <property type="entry name" value="CS_dom"/>
</dbReference>
<keyword evidence="9" id="KW-0472">Membrane</keyword>
<feature type="compositionally biased region" description="Basic and acidic residues" evidence="8">
    <location>
        <begin position="320"/>
        <end position="333"/>
    </location>
</feature>
<dbReference type="CDD" id="cd06463">
    <property type="entry name" value="p23_like"/>
    <property type="match status" value="1"/>
</dbReference>
<feature type="region of interest" description="Disordered" evidence="8">
    <location>
        <begin position="427"/>
        <end position="484"/>
    </location>
</feature>
<dbReference type="FunFam" id="3.40.50.300:FF:001416">
    <property type="entry name" value="Tudor domain containing 12"/>
    <property type="match status" value="1"/>
</dbReference>
<dbReference type="Proteomes" id="UP000250572">
    <property type="component" value="Unassembled WGS sequence"/>
</dbReference>
<evidence type="ECO:0000256" key="3">
    <source>
        <dbReference type="ARBA" id="ARBA00022741"/>
    </source>
</evidence>
<dbReference type="InterPro" id="IPR035437">
    <property type="entry name" value="SNase_OB-fold_sf"/>
</dbReference>
<proteinExistence type="predicted"/>
<feature type="compositionally biased region" description="Low complexity" evidence="8">
    <location>
        <begin position="334"/>
        <end position="348"/>
    </location>
</feature>
<gene>
    <name evidence="11" type="ORF">CCH79_00016596</name>
</gene>
<dbReference type="PANTHER" id="PTHR22655">
    <property type="entry name" value="ATP-DEPENDENT RNA HELICASE TDRD12-RELATED"/>
    <property type="match status" value="1"/>
</dbReference>
<dbReference type="PANTHER" id="PTHR22655:SF2">
    <property type="entry name" value="ATP-DEPENDENT RNA HELICASE TDRD12-RELATED"/>
    <property type="match status" value="1"/>
</dbReference>
<evidence type="ECO:0000259" key="10">
    <source>
        <dbReference type="PROSITE" id="PS51203"/>
    </source>
</evidence>
<dbReference type="SUPFAM" id="SSF52540">
    <property type="entry name" value="P-loop containing nucleoside triphosphate hydrolases"/>
    <property type="match status" value="1"/>
</dbReference>
<feature type="non-terminal residue" evidence="11">
    <location>
        <position position="1427"/>
    </location>
</feature>
<dbReference type="Gene3D" id="2.60.40.790">
    <property type="match status" value="1"/>
</dbReference>
<dbReference type="SUPFAM" id="SSF49764">
    <property type="entry name" value="HSP20-like chaperones"/>
    <property type="match status" value="1"/>
</dbReference>
<keyword evidence="4" id="KW-0378">Hydrolase</keyword>
<accession>A0A315V9A9</accession>
<name>A0A315V9A9_GAMAF</name>
<keyword evidence="6" id="KW-0067">ATP-binding</keyword>
<feature type="compositionally biased region" description="Polar residues" evidence="8">
    <location>
        <begin position="467"/>
        <end position="481"/>
    </location>
</feature>
<feature type="region of interest" description="Disordered" evidence="8">
    <location>
        <begin position="318"/>
        <end position="401"/>
    </location>
</feature>
<feature type="compositionally biased region" description="Basic and acidic residues" evidence="8">
    <location>
        <begin position="369"/>
        <end position="378"/>
    </location>
</feature>
<evidence type="ECO:0000313" key="12">
    <source>
        <dbReference type="Proteomes" id="UP000250572"/>
    </source>
</evidence>
<comment type="catalytic activity">
    <reaction evidence="7">
        <text>ATP + H2O = ADP + phosphate + H(+)</text>
        <dbReference type="Rhea" id="RHEA:13065"/>
        <dbReference type="ChEBI" id="CHEBI:15377"/>
        <dbReference type="ChEBI" id="CHEBI:15378"/>
        <dbReference type="ChEBI" id="CHEBI:30616"/>
        <dbReference type="ChEBI" id="CHEBI:43474"/>
        <dbReference type="ChEBI" id="CHEBI:456216"/>
        <dbReference type="EC" id="3.6.4.13"/>
    </reaction>
</comment>
<feature type="transmembrane region" description="Helical" evidence="9">
    <location>
        <begin position="129"/>
        <end position="153"/>
    </location>
</feature>
<dbReference type="InterPro" id="IPR027417">
    <property type="entry name" value="P-loop_NTPase"/>
</dbReference>
<keyword evidence="5" id="KW-0347">Helicase</keyword>
<evidence type="ECO:0000256" key="7">
    <source>
        <dbReference type="ARBA" id="ARBA00047984"/>
    </source>
</evidence>
<dbReference type="STRING" id="33528.ENSGAFP00000005458"/>
<dbReference type="EC" id="3.6.4.13" evidence="1"/>
<feature type="compositionally biased region" description="Polar residues" evidence="8">
    <location>
        <begin position="352"/>
        <end position="361"/>
    </location>
</feature>
<dbReference type="Gene3D" id="2.30.30.140">
    <property type="match status" value="1"/>
</dbReference>
<keyword evidence="9" id="KW-1133">Transmembrane helix</keyword>
<dbReference type="Gene3D" id="3.40.50.300">
    <property type="entry name" value="P-loop containing nucleotide triphosphate hydrolases"/>
    <property type="match status" value="2"/>
</dbReference>
<dbReference type="EMBL" id="NHOQ01002041">
    <property type="protein sequence ID" value="PWA19901.1"/>
    <property type="molecule type" value="Genomic_DNA"/>
</dbReference>
<dbReference type="Gene3D" id="2.40.50.90">
    <property type="match status" value="1"/>
</dbReference>
<evidence type="ECO:0000256" key="2">
    <source>
        <dbReference type="ARBA" id="ARBA00022737"/>
    </source>
</evidence>
<keyword evidence="3" id="KW-0547">Nucleotide-binding</keyword>
<keyword evidence="2" id="KW-0677">Repeat</keyword>
<dbReference type="InterPro" id="IPR002999">
    <property type="entry name" value="Tudor"/>
</dbReference>
<dbReference type="InterPro" id="IPR008978">
    <property type="entry name" value="HSP20-like_chaperone"/>
</dbReference>